<evidence type="ECO:0000313" key="3">
    <source>
        <dbReference type="Proteomes" id="UP000053573"/>
    </source>
</evidence>
<dbReference type="STRING" id="2060906.A0A0H1BAV3"/>
<gene>
    <name evidence="2" type="ORF">EMPG_16387</name>
</gene>
<reference evidence="3" key="1">
    <citation type="journal article" date="2015" name="PLoS Genet.">
        <title>The dynamic genome and transcriptome of the human fungal pathogen Blastomyces and close relative Emmonsia.</title>
        <authorList>
            <person name="Munoz J.F."/>
            <person name="Gauthier G.M."/>
            <person name="Desjardins C.A."/>
            <person name="Gallo J.E."/>
            <person name="Holder J."/>
            <person name="Sullivan T.D."/>
            <person name="Marty A.J."/>
            <person name="Carmen J.C."/>
            <person name="Chen Z."/>
            <person name="Ding L."/>
            <person name="Gujja S."/>
            <person name="Magrini V."/>
            <person name="Misas E."/>
            <person name="Mitreva M."/>
            <person name="Priest M."/>
            <person name="Saif S."/>
            <person name="Whiston E.A."/>
            <person name="Young S."/>
            <person name="Zeng Q."/>
            <person name="Goldman W.E."/>
            <person name="Mardis E.R."/>
            <person name="Taylor J.W."/>
            <person name="McEwen J.G."/>
            <person name="Clay O.K."/>
            <person name="Klein B.S."/>
            <person name="Cuomo C.A."/>
        </authorList>
    </citation>
    <scope>NUCLEOTIDE SEQUENCE [LARGE SCALE GENOMIC DNA]</scope>
    <source>
        <strain evidence="3">UAMH 139</strain>
    </source>
</reference>
<comment type="caution">
    <text evidence="2">The sequence shown here is derived from an EMBL/GenBank/DDBJ whole genome shotgun (WGS) entry which is preliminary data.</text>
</comment>
<proteinExistence type="predicted"/>
<feature type="region of interest" description="Disordered" evidence="1">
    <location>
        <begin position="1"/>
        <end position="56"/>
    </location>
</feature>
<organism evidence="2 3">
    <name type="scientific">Blastomyces silverae</name>
    <dbReference type="NCBI Taxonomy" id="2060906"/>
    <lineage>
        <taxon>Eukaryota</taxon>
        <taxon>Fungi</taxon>
        <taxon>Dikarya</taxon>
        <taxon>Ascomycota</taxon>
        <taxon>Pezizomycotina</taxon>
        <taxon>Eurotiomycetes</taxon>
        <taxon>Eurotiomycetidae</taxon>
        <taxon>Onygenales</taxon>
        <taxon>Ajellomycetaceae</taxon>
        <taxon>Blastomyces</taxon>
    </lineage>
</organism>
<sequence>MGPPDYGSLGQHPMGQEQDYRQQQMYGGAVQSDPGYGQPQPQMFENMYAPYPHIPPQQVRTSPTVTALFLSRADPVRVQSMVRVFLF</sequence>
<accession>A0A0H1BAV3</accession>
<dbReference type="OrthoDB" id="1272441at2759"/>
<dbReference type="Proteomes" id="UP000053573">
    <property type="component" value="Unassembled WGS sequence"/>
</dbReference>
<dbReference type="AlphaFoldDB" id="A0A0H1BAV3"/>
<protein>
    <submittedName>
        <fullName evidence="2">Uncharacterized protein</fullName>
    </submittedName>
</protein>
<name>A0A0H1BAV3_9EURO</name>
<evidence type="ECO:0000313" key="2">
    <source>
        <dbReference type="EMBL" id="KLJ08162.1"/>
    </source>
</evidence>
<keyword evidence="3" id="KW-1185">Reference proteome</keyword>
<evidence type="ECO:0000256" key="1">
    <source>
        <dbReference type="SAM" id="MobiDB-lite"/>
    </source>
</evidence>
<dbReference type="EMBL" id="LDEV01002655">
    <property type="protein sequence ID" value="KLJ08162.1"/>
    <property type="molecule type" value="Genomic_DNA"/>
</dbReference>